<sequence>MKAHLPNIDVKYDPQNFRDLFETELGAGVWNFLIRPDNVIRMETASFLERAAVEPLAPGLVAEFGPDIAQDRIKQMIGHMVRQIMEAVGYEIDRPGLRITRESLFSSGARYQPQDQSRDRTMKITPEQRQAWLERTAKSPFNIWLDQQVKAPDGKLDLERLYEVARQHGIEKRYDHLNPGQQRMNIGVMLRSRVTQEEILAQ</sequence>
<accession>A0ABS5R8A0</accession>
<keyword evidence="2" id="KW-1185">Reference proteome</keyword>
<organism evidence="1 2">
    <name type="scientific">Ancylobacter radicis</name>
    <dbReference type="NCBI Taxonomy" id="2836179"/>
    <lineage>
        <taxon>Bacteria</taxon>
        <taxon>Pseudomonadati</taxon>
        <taxon>Pseudomonadota</taxon>
        <taxon>Alphaproteobacteria</taxon>
        <taxon>Hyphomicrobiales</taxon>
        <taxon>Xanthobacteraceae</taxon>
        <taxon>Ancylobacter</taxon>
    </lineage>
</organism>
<protein>
    <submittedName>
        <fullName evidence="1">Uncharacterized protein</fullName>
    </submittedName>
</protein>
<gene>
    <name evidence="1" type="ORF">KIP89_11535</name>
</gene>
<reference evidence="1" key="1">
    <citation type="submission" date="2021-05" db="EMBL/GenBank/DDBJ databases">
        <authorList>
            <person name="Sun Q."/>
            <person name="Inoue M."/>
        </authorList>
    </citation>
    <scope>NUCLEOTIDE SEQUENCE</scope>
    <source>
        <strain evidence="1">VKM B-3255</strain>
    </source>
</reference>
<comment type="caution">
    <text evidence="1">The sequence shown here is derived from an EMBL/GenBank/DDBJ whole genome shotgun (WGS) entry which is preliminary data.</text>
</comment>
<dbReference type="Proteomes" id="UP001166585">
    <property type="component" value="Unassembled WGS sequence"/>
</dbReference>
<evidence type="ECO:0000313" key="2">
    <source>
        <dbReference type="Proteomes" id="UP001166585"/>
    </source>
</evidence>
<evidence type="ECO:0000313" key="1">
    <source>
        <dbReference type="EMBL" id="MBS9477742.1"/>
    </source>
</evidence>
<name>A0ABS5R8A0_9HYPH</name>
<dbReference type="EMBL" id="JAHCQH010000016">
    <property type="protein sequence ID" value="MBS9477742.1"/>
    <property type="molecule type" value="Genomic_DNA"/>
</dbReference>
<proteinExistence type="predicted"/>